<keyword evidence="9" id="KW-0811">Translocation</keyword>
<accession>A0A1G4NTE2</accession>
<feature type="signal peptide" evidence="13">
    <location>
        <begin position="1"/>
        <end position="25"/>
    </location>
</feature>
<evidence type="ECO:0000256" key="5">
    <source>
        <dbReference type="ARBA" id="ARBA00022448"/>
    </source>
</evidence>
<dbReference type="NCBIfam" id="TIGR00810">
    <property type="entry name" value="secG"/>
    <property type="match status" value="1"/>
</dbReference>
<keyword evidence="10 12" id="KW-0472">Membrane</keyword>
<dbReference type="GeneID" id="29998944"/>
<organism evidence="14">
    <name type="scientific">Galaxaura rugosa</name>
    <dbReference type="NCBI Taxonomy" id="268570"/>
    <lineage>
        <taxon>Eukaryota</taxon>
        <taxon>Rhodophyta</taxon>
        <taxon>Florideophyceae</taxon>
        <taxon>Nemaliophycidae</taxon>
        <taxon>Nemaliales</taxon>
        <taxon>Galaxauraceae</taxon>
        <taxon>Galaxaura</taxon>
    </lineage>
</organism>
<proteinExistence type="inferred from homology"/>
<evidence type="ECO:0000256" key="3">
    <source>
        <dbReference type="ARBA" id="ARBA00013657"/>
    </source>
</evidence>
<comment type="function">
    <text evidence="11">Involved in protein export. Participates in an early event of protein translocation across the chloroplast thylakoid membrane.</text>
</comment>
<evidence type="ECO:0000256" key="11">
    <source>
        <dbReference type="ARBA" id="ARBA00025638"/>
    </source>
</evidence>
<sequence>MKSLWYILSVILIVLILINNPKTDTLRTFSGTNKIFTNSSEASTILEILTWSCASLFLCFAIILRISNTY</sequence>
<keyword evidence="14" id="KW-0934">Plastid</keyword>
<evidence type="ECO:0000256" key="1">
    <source>
        <dbReference type="ARBA" id="ARBA00004141"/>
    </source>
</evidence>
<dbReference type="EMBL" id="LT622865">
    <property type="protein sequence ID" value="SCW21779.1"/>
    <property type="molecule type" value="Genomic_DNA"/>
</dbReference>
<evidence type="ECO:0000256" key="13">
    <source>
        <dbReference type="SAM" id="SignalP"/>
    </source>
</evidence>
<dbReference type="InterPro" id="IPR004692">
    <property type="entry name" value="SecG"/>
</dbReference>
<protein>
    <recommendedName>
        <fullName evidence="4">Probable protein-export membrane protein SecG</fullName>
    </recommendedName>
    <alternativeName>
        <fullName evidence="3">Probable protein-export membrane protein secG</fullName>
    </alternativeName>
</protein>
<keyword evidence="13" id="KW-0732">Signal</keyword>
<keyword evidence="6 12" id="KW-0812">Transmembrane</keyword>
<evidence type="ECO:0000256" key="10">
    <source>
        <dbReference type="ARBA" id="ARBA00023136"/>
    </source>
</evidence>
<keyword evidence="8 12" id="KW-1133">Transmembrane helix</keyword>
<evidence type="ECO:0000256" key="4">
    <source>
        <dbReference type="ARBA" id="ARBA00015435"/>
    </source>
</evidence>
<evidence type="ECO:0000256" key="6">
    <source>
        <dbReference type="ARBA" id="ARBA00022692"/>
    </source>
</evidence>
<reference evidence="14" key="1">
    <citation type="submission" date="2016-10" db="EMBL/GenBank/DDBJ databases">
        <title>Chloroplast genomes as a tool to resolve red algal phylogenies: a case study in the Nemaliales.</title>
        <authorList>
            <person name="Costa J.F."/>
            <person name="Lin S.M."/>
            <person name="Macaya E.C."/>
            <person name="Fernandez-Garcia C."/>
            <person name="Verbruggen H."/>
        </authorList>
    </citation>
    <scope>NUCLEOTIDE SEQUENCE</scope>
    <source>
        <strain evidence="14">JFC0074</strain>
    </source>
</reference>
<evidence type="ECO:0000313" key="14">
    <source>
        <dbReference type="EMBL" id="SCW21779.1"/>
    </source>
</evidence>
<evidence type="ECO:0000256" key="12">
    <source>
        <dbReference type="SAM" id="Phobius"/>
    </source>
</evidence>
<keyword evidence="7" id="KW-0653">Protein transport</keyword>
<dbReference type="GO" id="GO:0015450">
    <property type="term" value="F:protein-transporting ATPase activity"/>
    <property type="evidence" value="ECO:0007669"/>
    <property type="project" value="InterPro"/>
</dbReference>
<reference evidence="14" key="2">
    <citation type="submission" date="2016-10" db="EMBL/GenBank/DDBJ databases">
        <authorList>
            <person name="de Groot N.N."/>
        </authorList>
    </citation>
    <scope>NUCLEOTIDE SEQUENCE</scope>
    <source>
        <strain evidence="14">JFC0074</strain>
    </source>
</reference>
<dbReference type="RefSeq" id="YP_009313525.1">
    <property type="nucleotide sequence ID" value="NC_031657.1"/>
</dbReference>
<comment type="similarity">
    <text evidence="2">Belongs to the SecG family.</text>
</comment>
<comment type="subcellular location">
    <subcellularLocation>
        <location evidence="1">Membrane</location>
        <topology evidence="1">Multi-pass membrane protein</topology>
    </subcellularLocation>
</comment>
<evidence type="ECO:0000256" key="2">
    <source>
        <dbReference type="ARBA" id="ARBA00008445"/>
    </source>
</evidence>
<keyword evidence="14" id="KW-0150">Chloroplast</keyword>
<gene>
    <name evidence="14" type="primary">secG</name>
    <name evidence="14" type="ORF">JFC0074_143</name>
</gene>
<feature type="chain" id="PRO_5009237418" description="Probable protein-export membrane protein SecG" evidence="13">
    <location>
        <begin position="26"/>
        <end position="70"/>
    </location>
</feature>
<keyword evidence="5" id="KW-0813">Transport</keyword>
<dbReference type="Pfam" id="PF03840">
    <property type="entry name" value="SecG"/>
    <property type="match status" value="1"/>
</dbReference>
<dbReference type="GO" id="GO:0016020">
    <property type="term" value="C:membrane"/>
    <property type="evidence" value="ECO:0007669"/>
    <property type="project" value="UniProtKB-SubCell"/>
</dbReference>
<evidence type="ECO:0000256" key="8">
    <source>
        <dbReference type="ARBA" id="ARBA00022989"/>
    </source>
</evidence>
<name>A0A1G4NTE2_9FLOR</name>
<evidence type="ECO:0000256" key="7">
    <source>
        <dbReference type="ARBA" id="ARBA00022927"/>
    </source>
</evidence>
<dbReference type="GO" id="GO:0009306">
    <property type="term" value="P:protein secretion"/>
    <property type="evidence" value="ECO:0007669"/>
    <property type="project" value="InterPro"/>
</dbReference>
<evidence type="ECO:0000256" key="9">
    <source>
        <dbReference type="ARBA" id="ARBA00023010"/>
    </source>
</evidence>
<dbReference type="AlphaFoldDB" id="A0A1G4NTE2"/>
<geneLocation type="chloroplast" evidence="14"/>
<feature type="transmembrane region" description="Helical" evidence="12">
    <location>
        <begin position="45"/>
        <end position="64"/>
    </location>
</feature>